<sequence>MMLPELPLSTNTLFTRQFVTWMFIWGSSCIVPGSKAGTTSMDFPGLFLLGSGFGVLPTVPRIGTSRVLSSDASALLEKRGVEHSFVSGAPG</sequence>
<comment type="caution">
    <text evidence="1">The sequence shown here is derived from an EMBL/GenBank/DDBJ whole genome shotgun (WGS) entry which is preliminary data.</text>
</comment>
<proteinExistence type="predicted"/>
<organism evidence="1 2">
    <name type="scientific">Brassica cretica</name>
    <name type="common">Mustard</name>
    <dbReference type="NCBI Taxonomy" id="69181"/>
    <lineage>
        <taxon>Eukaryota</taxon>
        <taxon>Viridiplantae</taxon>
        <taxon>Streptophyta</taxon>
        <taxon>Embryophyta</taxon>
        <taxon>Tracheophyta</taxon>
        <taxon>Spermatophyta</taxon>
        <taxon>Magnoliopsida</taxon>
        <taxon>eudicotyledons</taxon>
        <taxon>Gunneridae</taxon>
        <taxon>Pentapetalae</taxon>
        <taxon>rosids</taxon>
        <taxon>malvids</taxon>
        <taxon>Brassicales</taxon>
        <taxon>Brassicaceae</taxon>
        <taxon>Brassiceae</taxon>
        <taxon>Brassica</taxon>
    </lineage>
</organism>
<dbReference type="Proteomes" id="UP000712600">
    <property type="component" value="Unassembled WGS sequence"/>
</dbReference>
<protein>
    <submittedName>
        <fullName evidence="1">Uncharacterized protein</fullName>
    </submittedName>
</protein>
<gene>
    <name evidence="1" type="ORF">F2Q69_00021618</name>
</gene>
<evidence type="ECO:0000313" key="1">
    <source>
        <dbReference type="EMBL" id="KAF3537876.1"/>
    </source>
</evidence>
<name>A0A8S9Q7V7_BRACR</name>
<reference evidence="1" key="1">
    <citation type="submission" date="2019-12" db="EMBL/GenBank/DDBJ databases">
        <title>Genome sequencing and annotation of Brassica cretica.</title>
        <authorList>
            <person name="Studholme D.J."/>
            <person name="Sarris P."/>
        </authorList>
    </citation>
    <scope>NUCLEOTIDE SEQUENCE</scope>
    <source>
        <strain evidence="1">PFS-109/04</strain>
        <tissue evidence="1">Leaf</tissue>
    </source>
</reference>
<dbReference type="EMBL" id="QGKX02001290">
    <property type="protein sequence ID" value="KAF3537876.1"/>
    <property type="molecule type" value="Genomic_DNA"/>
</dbReference>
<evidence type="ECO:0000313" key="2">
    <source>
        <dbReference type="Proteomes" id="UP000712600"/>
    </source>
</evidence>
<accession>A0A8S9Q7V7</accession>
<dbReference type="AlphaFoldDB" id="A0A8S9Q7V7"/>